<feature type="region of interest" description="Disordered" evidence="1">
    <location>
        <begin position="1"/>
        <end position="20"/>
    </location>
</feature>
<evidence type="ECO:0000313" key="2">
    <source>
        <dbReference type="EMBL" id="MPC39337.1"/>
    </source>
</evidence>
<keyword evidence="3" id="KW-1185">Reference proteome</keyword>
<feature type="region of interest" description="Disordered" evidence="1">
    <location>
        <begin position="86"/>
        <end position="150"/>
    </location>
</feature>
<protein>
    <submittedName>
        <fullName evidence="2">Uncharacterized protein</fullName>
    </submittedName>
</protein>
<sequence>MYAWQCGDTAPSEGQATGDRRAAAVGQAGGRPCCPSQPYPPPARCLEAGEMCRSPPPARSGYSSSPASEGVAFLVLASTSRRLASIPHFPTSTSPPHYPPSHPPASFPAHSHHPVSIQRHPLHQHTQQPEYPASAPHRRHHHHHHHSTTQLPLVTYMPYHTPYLAPYPLHSATHISTSSTPWRPLVSTRPPSPSTGPPARTLPRPRSDSPRRHNGPAGDADEYGAIPERCVCHFRKGGHLHLHCCLPAPPPPSTYVHRLTLPSLFLGISIHSTPCLTHTHTHTQPQPPSPLPH</sequence>
<dbReference type="AlphaFoldDB" id="A0A5B7F1H7"/>
<name>A0A5B7F1H7_PORTR</name>
<feature type="compositionally biased region" description="Pro residues" evidence="1">
    <location>
        <begin position="96"/>
        <end position="106"/>
    </location>
</feature>
<feature type="compositionally biased region" description="Basic residues" evidence="1">
    <location>
        <begin position="136"/>
        <end position="147"/>
    </location>
</feature>
<accession>A0A5B7F1H7</accession>
<reference evidence="2 3" key="1">
    <citation type="submission" date="2019-05" db="EMBL/GenBank/DDBJ databases">
        <title>Another draft genome of Portunus trituberculatus and its Hox gene families provides insights of decapod evolution.</title>
        <authorList>
            <person name="Jeong J.-H."/>
            <person name="Song I."/>
            <person name="Kim S."/>
            <person name="Choi T."/>
            <person name="Kim D."/>
            <person name="Ryu S."/>
            <person name="Kim W."/>
        </authorList>
    </citation>
    <scope>NUCLEOTIDE SEQUENCE [LARGE SCALE GENOMIC DNA]</scope>
    <source>
        <tissue evidence="2">Muscle</tissue>
    </source>
</reference>
<evidence type="ECO:0000313" key="3">
    <source>
        <dbReference type="Proteomes" id="UP000324222"/>
    </source>
</evidence>
<proteinExistence type="predicted"/>
<gene>
    <name evidence="2" type="ORF">E2C01_032870</name>
</gene>
<feature type="region of interest" description="Disordered" evidence="1">
    <location>
        <begin position="178"/>
        <end position="222"/>
    </location>
</feature>
<comment type="caution">
    <text evidence="2">The sequence shown here is derived from an EMBL/GenBank/DDBJ whole genome shotgun (WGS) entry which is preliminary data.</text>
</comment>
<organism evidence="2 3">
    <name type="scientific">Portunus trituberculatus</name>
    <name type="common">Swimming crab</name>
    <name type="synonym">Neptunus trituberculatus</name>
    <dbReference type="NCBI Taxonomy" id="210409"/>
    <lineage>
        <taxon>Eukaryota</taxon>
        <taxon>Metazoa</taxon>
        <taxon>Ecdysozoa</taxon>
        <taxon>Arthropoda</taxon>
        <taxon>Crustacea</taxon>
        <taxon>Multicrustacea</taxon>
        <taxon>Malacostraca</taxon>
        <taxon>Eumalacostraca</taxon>
        <taxon>Eucarida</taxon>
        <taxon>Decapoda</taxon>
        <taxon>Pleocyemata</taxon>
        <taxon>Brachyura</taxon>
        <taxon>Eubrachyura</taxon>
        <taxon>Portunoidea</taxon>
        <taxon>Portunidae</taxon>
        <taxon>Portuninae</taxon>
        <taxon>Portunus</taxon>
    </lineage>
</organism>
<dbReference type="Proteomes" id="UP000324222">
    <property type="component" value="Unassembled WGS sequence"/>
</dbReference>
<dbReference type="EMBL" id="VSRR010004331">
    <property type="protein sequence ID" value="MPC39337.1"/>
    <property type="molecule type" value="Genomic_DNA"/>
</dbReference>
<evidence type="ECO:0000256" key="1">
    <source>
        <dbReference type="SAM" id="MobiDB-lite"/>
    </source>
</evidence>